<feature type="coiled-coil region" evidence="1">
    <location>
        <begin position="70"/>
        <end position="97"/>
    </location>
</feature>
<proteinExistence type="predicted"/>
<accession>A0AA47EI57</accession>
<evidence type="ECO:0000313" key="2">
    <source>
        <dbReference type="EMBL" id="WAG59839.1"/>
    </source>
</evidence>
<evidence type="ECO:0000313" key="3">
    <source>
        <dbReference type="Proteomes" id="UP001164733"/>
    </source>
</evidence>
<protein>
    <submittedName>
        <fullName evidence="2">Uncharacterized protein</fullName>
    </submittedName>
</protein>
<name>A0AA47EI57_9CLOT</name>
<dbReference type="EMBL" id="CP086239">
    <property type="protein sequence ID" value="WAG59839.1"/>
    <property type="molecule type" value="Genomic_DNA"/>
</dbReference>
<sequence length="98" mass="11431">MPSGPNLYKIKDSISNGLEVLSNKSEDFIEISKLKYKLHFEENNMDNLYRDLGKELYSIFKSNGRIDSSLLDYCNALKKIENRIKNLDKEINKVNRSK</sequence>
<dbReference type="AlphaFoldDB" id="A0AA47EI57"/>
<organism evidence="2 3">
    <name type="scientific">Clostridium estertheticum</name>
    <dbReference type="NCBI Taxonomy" id="238834"/>
    <lineage>
        <taxon>Bacteria</taxon>
        <taxon>Bacillati</taxon>
        <taxon>Bacillota</taxon>
        <taxon>Clostridia</taxon>
        <taxon>Eubacteriales</taxon>
        <taxon>Clostridiaceae</taxon>
        <taxon>Clostridium</taxon>
    </lineage>
</organism>
<reference evidence="2" key="1">
    <citation type="submission" date="2021-11" db="EMBL/GenBank/DDBJ databases">
        <title>Clostridia strains as spoilage organisms.</title>
        <authorList>
            <person name="Wambui J."/>
            <person name="Stevens M.J.A."/>
            <person name="Stephan R."/>
        </authorList>
    </citation>
    <scope>NUCLEOTIDE SEQUENCE</scope>
    <source>
        <strain evidence="2">CF009</strain>
    </source>
</reference>
<gene>
    <name evidence="2" type="ORF">LL038_20080</name>
</gene>
<evidence type="ECO:0000256" key="1">
    <source>
        <dbReference type="SAM" id="Coils"/>
    </source>
</evidence>
<dbReference type="RefSeq" id="WP_216124355.1">
    <property type="nucleotide sequence ID" value="NZ_CP086239.1"/>
</dbReference>
<dbReference type="Proteomes" id="UP001164733">
    <property type="component" value="Chromosome"/>
</dbReference>
<keyword evidence="1" id="KW-0175">Coiled coil</keyword>